<dbReference type="Proteomes" id="UP000594262">
    <property type="component" value="Unplaced"/>
</dbReference>
<evidence type="ECO:0000256" key="6">
    <source>
        <dbReference type="ARBA" id="ARBA00022827"/>
    </source>
</evidence>
<dbReference type="InterPro" id="IPR050281">
    <property type="entry name" value="Flavin_monoamine_oxidase"/>
</dbReference>
<reference evidence="9" key="1">
    <citation type="submission" date="2021-01" db="UniProtKB">
        <authorList>
            <consortium name="EnsemblMetazoa"/>
        </authorList>
    </citation>
    <scope>IDENTIFICATION</scope>
</reference>
<dbReference type="RefSeq" id="XP_066927512.1">
    <property type="nucleotide sequence ID" value="XM_067071411.1"/>
</dbReference>
<dbReference type="InterPro" id="IPR002937">
    <property type="entry name" value="Amino_oxidase"/>
</dbReference>
<sequence>MENCTSAKKSVVIIGAGICGLACARELSKFEETIDLSVLEASDRIGGRIRSVVTQDGVSLELGAHYIHGTVGNPVFDFAVEKGIVGEAEDPLDWNSPQIFRCFDKELETSAQIKQKATEKATTFRETMMERLVEGQDAEAKHFNNVGEFWESKINTFKSSQPIEEVNALECVFNNLAIEECSYNGCERLEQLDLQTFVVYDELPGNRSFKPVTGYSKVIEALNDELENDVVKLQHRVCNVVKNMRNRYEVVCENGARFEADIVVVTVSVNVLKSILQNENFFKPPLPVQKTKALEKIKLSNVVKIYFKFKDPFPKKETNLMLFCPTGGTMRESAFGWIHEIERIGDSNWWMLWVVGELIETLKKSDSIQTFLLDVLRNIKNQYPEFPQQVKIDTNNVLTYDWASDPYYQGGYSYFETGGRIEEIVPILRKHVIHGDEGQNQCRLIISGEITHQQFYSTTHAGFTAGIRDGKEIAKIFNI</sequence>
<keyword evidence="4" id="KW-0963">Cytoplasm</keyword>
<protein>
    <recommendedName>
        <fullName evidence="8">Amine oxidase domain-containing protein</fullName>
    </recommendedName>
</protein>
<comment type="similarity">
    <text evidence="3">Belongs to the flavin monoamine oxidase family.</text>
</comment>
<dbReference type="InterPro" id="IPR036188">
    <property type="entry name" value="FAD/NAD-bd_sf"/>
</dbReference>
<accession>A0A7M5X7M3</accession>
<dbReference type="PANTHER" id="PTHR10742:SF405">
    <property type="entry name" value="PEROXISOMAL N(1)-ACETYL-SPERMINE_SPERMIDINE OXIDASE"/>
    <property type="match status" value="1"/>
</dbReference>
<evidence type="ECO:0000256" key="5">
    <source>
        <dbReference type="ARBA" id="ARBA00022630"/>
    </source>
</evidence>
<dbReference type="GO" id="GO:0046592">
    <property type="term" value="F:polyamine oxidase activity"/>
    <property type="evidence" value="ECO:0007669"/>
    <property type="project" value="TreeGrafter"/>
</dbReference>
<evidence type="ECO:0000256" key="1">
    <source>
        <dbReference type="ARBA" id="ARBA00001974"/>
    </source>
</evidence>
<dbReference type="OrthoDB" id="2019015at2759"/>
<evidence type="ECO:0000313" key="9">
    <source>
        <dbReference type="EnsemblMetazoa" id="CLYHEMP018524.1"/>
    </source>
</evidence>
<dbReference type="Gene3D" id="3.50.50.60">
    <property type="entry name" value="FAD/NAD(P)-binding domain"/>
    <property type="match status" value="1"/>
</dbReference>
<evidence type="ECO:0000256" key="4">
    <source>
        <dbReference type="ARBA" id="ARBA00022490"/>
    </source>
</evidence>
<proteinExistence type="inferred from homology"/>
<keyword evidence="5" id="KW-0285">Flavoprotein</keyword>
<dbReference type="Pfam" id="PF01593">
    <property type="entry name" value="Amino_oxidase"/>
    <property type="match status" value="1"/>
</dbReference>
<dbReference type="GeneID" id="136814981"/>
<comment type="cofactor">
    <cofactor evidence="1">
        <name>FAD</name>
        <dbReference type="ChEBI" id="CHEBI:57692"/>
    </cofactor>
</comment>
<dbReference type="SUPFAM" id="SSF51905">
    <property type="entry name" value="FAD/NAD(P)-binding domain"/>
    <property type="match status" value="1"/>
</dbReference>
<comment type="subcellular location">
    <subcellularLocation>
        <location evidence="2">Cytoplasm</location>
    </subcellularLocation>
</comment>
<evidence type="ECO:0000313" key="10">
    <source>
        <dbReference type="Proteomes" id="UP000594262"/>
    </source>
</evidence>
<name>A0A7M5X7M3_9CNID</name>
<keyword evidence="7" id="KW-0560">Oxidoreductase</keyword>
<dbReference type="Gene3D" id="3.90.660.10">
    <property type="match status" value="1"/>
</dbReference>
<dbReference type="GO" id="GO:0005737">
    <property type="term" value="C:cytoplasm"/>
    <property type="evidence" value="ECO:0007669"/>
    <property type="project" value="UniProtKB-SubCell"/>
</dbReference>
<dbReference type="AlphaFoldDB" id="A0A7M5X7M3"/>
<evidence type="ECO:0000256" key="2">
    <source>
        <dbReference type="ARBA" id="ARBA00004496"/>
    </source>
</evidence>
<dbReference type="PANTHER" id="PTHR10742">
    <property type="entry name" value="FLAVIN MONOAMINE OXIDASE"/>
    <property type="match status" value="1"/>
</dbReference>
<feature type="domain" description="Amine oxidase" evidence="8">
    <location>
        <begin position="18"/>
        <end position="468"/>
    </location>
</feature>
<dbReference type="EnsemblMetazoa" id="CLYHEMT018524.1">
    <property type="protein sequence ID" value="CLYHEMP018524.1"/>
    <property type="gene ID" value="CLYHEMG018524"/>
</dbReference>
<evidence type="ECO:0000256" key="3">
    <source>
        <dbReference type="ARBA" id="ARBA00005995"/>
    </source>
</evidence>
<organism evidence="9 10">
    <name type="scientific">Clytia hemisphaerica</name>
    <dbReference type="NCBI Taxonomy" id="252671"/>
    <lineage>
        <taxon>Eukaryota</taxon>
        <taxon>Metazoa</taxon>
        <taxon>Cnidaria</taxon>
        <taxon>Hydrozoa</taxon>
        <taxon>Hydroidolina</taxon>
        <taxon>Leptothecata</taxon>
        <taxon>Obeliida</taxon>
        <taxon>Clytiidae</taxon>
        <taxon>Clytia</taxon>
    </lineage>
</organism>
<evidence type="ECO:0000259" key="8">
    <source>
        <dbReference type="Pfam" id="PF01593"/>
    </source>
</evidence>
<keyword evidence="6" id="KW-0274">FAD</keyword>
<dbReference type="SUPFAM" id="SSF54373">
    <property type="entry name" value="FAD-linked reductases, C-terminal domain"/>
    <property type="match status" value="1"/>
</dbReference>
<keyword evidence="10" id="KW-1185">Reference proteome</keyword>
<evidence type="ECO:0000256" key="7">
    <source>
        <dbReference type="ARBA" id="ARBA00023002"/>
    </source>
</evidence>